<dbReference type="CDD" id="cd03426">
    <property type="entry name" value="NUDIX_CoAse_Nudt7"/>
    <property type="match status" value="1"/>
</dbReference>
<evidence type="ECO:0000256" key="4">
    <source>
        <dbReference type="ARBA" id="ARBA00022723"/>
    </source>
</evidence>
<dbReference type="SUPFAM" id="SSF55811">
    <property type="entry name" value="Nudix"/>
    <property type="match status" value="1"/>
</dbReference>
<dbReference type="InterPro" id="IPR015797">
    <property type="entry name" value="NUDIX_hydrolase-like_dom_sf"/>
</dbReference>
<comment type="similarity">
    <text evidence="3">Belongs to the Nudix hydrolase family. PCD1 subfamily.</text>
</comment>
<name>A0A3N9TID5_9VIBR</name>
<comment type="cofactor">
    <cofactor evidence="2">
        <name>Mg(2+)</name>
        <dbReference type="ChEBI" id="CHEBI:18420"/>
    </cofactor>
</comment>
<evidence type="ECO:0000256" key="2">
    <source>
        <dbReference type="ARBA" id="ARBA00001946"/>
    </source>
</evidence>
<evidence type="ECO:0000313" key="9">
    <source>
        <dbReference type="EMBL" id="RQW63663.1"/>
    </source>
</evidence>
<reference evidence="9 10" key="1">
    <citation type="submission" date="2018-11" db="EMBL/GenBank/DDBJ databases">
        <title>Vibrio LJC006 sp. nov., isolated from seawater during the bloom of the enteromorpha.</title>
        <authorList>
            <person name="Liang J."/>
        </authorList>
    </citation>
    <scope>NUCLEOTIDE SEQUENCE [LARGE SCALE GENOMIC DNA]</scope>
    <source>
        <strain evidence="9 10">LJC006</strain>
    </source>
</reference>
<dbReference type="PROSITE" id="PS51462">
    <property type="entry name" value="NUDIX"/>
    <property type="match status" value="1"/>
</dbReference>
<dbReference type="NCBIfam" id="NF007980">
    <property type="entry name" value="PRK10707.1"/>
    <property type="match status" value="1"/>
</dbReference>
<comment type="cofactor">
    <cofactor evidence="1">
        <name>Mn(2+)</name>
        <dbReference type="ChEBI" id="CHEBI:29035"/>
    </cofactor>
</comment>
<dbReference type="AlphaFoldDB" id="A0A3N9TID5"/>
<keyword evidence="6" id="KW-0460">Magnesium</keyword>
<dbReference type="InterPro" id="IPR045121">
    <property type="entry name" value="CoAse"/>
</dbReference>
<gene>
    <name evidence="9" type="ORF">EES38_10495</name>
</gene>
<dbReference type="Gene3D" id="3.90.79.10">
    <property type="entry name" value="Nucleoside Triphosphate Pyrophosphohydrolase"/>
    <property type="match status" value="1"/>
</dbReference>
<dbReference type="GO" id="GO:0030145">
    <property type="term" value="F:manganese ion binding"/>
    <property type="evidence" value="ECO:0007669"/>
    <property type="project" value="InterPro"/>
</dbReference>
<dbReference type="PANTHER" id="PTHR12992">
    <property type="entry name" value="NUDIX HYDROLASE"/>
    <property type="match status" value="1"/>
</dbReference>
<evidence type="ECO:0000259" key="8">
    <source>
        <dbReference type="PROSITE" id="PS51462"/>
    </source>
</evidence>
<dbReference type="PANTHER" id="PTHR12992:SF11">
    <property type="entry name" value="MITOCHONDRIAL COENZYME A DIPHOSPHATASE NUDT8"/>
    <property type="match status" value="1"/>
</dbReference>
<feature type="domain" description="Nudix hydrolase" evidence="8">
    <location>
        <begin position="35"/>
        <end position="171"/>
    </location>
</feature>
<comment type="caution">
    <text evidence="9">The sequence shown here is derived from an EMBL/GenBank/DDBJ whole genome shotgun (WGS) entry which is preliminary data.</text>
</comment>
<dbReference type="GO" id="GO:0009132">
    <property type="term" value="P:nucleoside diphosphate metabolic process"/>
    <property type="evidence" value="ECO:0007669"/>
    <property type="project" value="InterPro"/>
</dbReference>
<proteinExistence type="inferred from homology"/>
<evidence type="ECO:0000256" key="5">
    <source>
        <dbReference type="ARBA" id="ARBA00022801"/>
    </source>
</evidence>
<dbReference type="Pfam" id="PF00293">
    <property type="entry name" value="NUDIX"/>
    <property type="match status" value="1"/>
</dbReference>
<keyword evidence="10" id="KW-1185">Reference proteome</keyword>
<dbReference type="RefSeq" id="WP_124937125.1">
    <property type="nucleotide sequence ID" value="NZ_RJVQ01000003.1"/>
</dbReference>
<keyword evidence="4" id="KW-0479">Metal-binding</keyword>
<dbReference type="OrthoDB" id="9802805at2"/>
<sequence length="201" mass="22646">MSLSIEEIMCSFQLSEPQPYDETSLIRVSHLTSSKLRQAAVLIGFVERNNEAHVLFTKRALHLKHHPGQVSFPGGKFEQHDGAVIRTALRETEEEVGVTSDKIHVFGTLPTLTTISGFAVTPVLAKLDDTFSVTIDTNEVSDVFEVPGSYLFDRQNLLVKELVVRSQQHRLFFLPYKEHLIWGVTGQIIDALQRQFLNLTS</sequence>
<protein>
    <submittedName>
        <fullName evidence="9">CoA pyrophosphatase</fullName>
    </submittedName>
</protein>
<evidence type="ECO:0000256" key="7">
    <source>
        <dbReference type="ARBA" id="ARBA00023211"/>
    </source>
</evidence>
<dbReference type="Proteomes" id="UP000281112">
    <property type="component" value="Unassembled WGS sequence"/>
</dbReference>
<organism evidence="9 10">
    <name type="scientific">Vibrio viridaestus</name>
    <dbReference type="NCBI Taxonomy" id="2487322"/>
    <lineage>
        <taxon>Bacteria</taxon>
        <taxon>Pseudomonadati</taxon>
        <taxon>Pseudomonadota</taxon>
        <taxon>Gammaproteobacteria</taxon>
        <taxon>Vibrionales</taxon>
        <taxon>Vibrionaceae</taxon>
        <taxon>Vibrio</taxon>
    </lineage>
</organism>
<dbReference type="GO" id="GO:0000287">
    <property type="term" value="F:magnesium ion binding"/>
    <property type="evidence" value="ECO:0007669"/>
    <property type="project" value="InterPro"/>
</dbReference>
<dbReference type="PROSITE" id="PS01293">
    <property type="entry name" value="NUDIX_COA"/>
    <property type="match status" value="1"/>
</dbReference>
<evidence type="ECO:0000256" key="6">
    <source>
        <dbReference type="ARBA" id="ARBA00022842"/>
    </source>
</evidence>
<evidence type="ECO:0000256" key="3">
    <source>
        <dbReference type="ARBA" id="ARBA00006506"/>
    </source>
</evidence>
<dbReference type="EMBL" id="RJVQ01000003">
    <property type="protein sequence ID" value="RQW63663.1"/>
    <property type="molecule type" value="Genomic_DNA"/>
</dbReference>
<keyword evidence="7" id="KW-0464">Manganese</keyword>
<dbReference type="InterPro" id="IPR000059">
    <property type="entry name" value="NUDIX_hydrolase_NudL_CS"/>
</dbReference>
<accession>A0A3N9TID5</accession>
<keyword evidence="5" id="KW-0378">Hydrolase</keyword>
<dbReference type="GO" id="GO:0010945">
    <property type="term" value="F:coenzyme A diphosphatase activity"/>
    <property type="evidence" value="ECO:0007669"/>
    <property type="project" value="InterPro"/>
</dbReference>
<evidence type="ECO:0000256" key="1">
    <source>
        <dbReference type="ARBA" id="ARBA00001936"/>
    </source>
</evidence>
<dbReference type="InterPro" id="IPR000086">
    <property type="entry name" value="NUDIX_hydrolase_dom"/>
</dbReference>
<evidence type="ECO:0000313" key="10">
    <source>
        <dbReference type="Proteomes" id="UP000281112"/>
    </source>
</evidence>